<reference evidence="1" key="1">
    <citation type="submission" date="2020-08" db="EMBL/GenBank/DDBJ databases">
        <title>Multicomponent nature underlies the extraordinary mechanical properties of spider dragline silk.</title>
        <authorList>
            <person name="Kono N."/>
            <person name="Nakamura H."/>
            <person name="Mori M."/>
            <person name="Yoshida Y."/>
            <person name="Ohtoshi R."/>
            <person name="Malay A.D."/>
            <person name="Moran D.A.P."/>
            <person name="Tomita M."/>
            <person name="Numata K."/>
            <person name="Arakawa K."/>
        </authorList>
    </citation>
    <scope>NUCLEOTIDE SEQUENCE</scope>
</reference>
<protein>
    <submittedName>
        <fullName evidence="1">Uncharacterized protein</fullName>
    </submittedName>
</protein>
<sequence>MVIARLGDSLVFLSGNSLKAVVPKGGLTLDNNGAKPFCGLFKHEGSLKTVNINVVLRSVACIVGIKRAARYLRAQLLIVSAGKMFSRWSTSHVSPGAFTSPFGPAVH</sequence>
<dbReference type="Proteomes" id="UP000887013">
    <property type="component" value="Unassembled WGS sequence"/>
</dbReference>
<comment type="caution">
    <text evidence="1">The sequence shown here is derived from an EMBL/GenBank/DDBJ whole genome shotgun (WGS) entry which is preliminary data.</text>
</comment>
<evidence type="ECO:0000313" key="1">
    <source>
        <dbReference type="EMBL" id="GFT87077.1"/>
    </source>
</evidence>
<keyword evidence="2" id="KW-1185">Reference proteome</keyword>
<accession>A0A8X6U927</accession>
<gene>
    <name evidence="1" type="ORF">NPIL_366411</name>
</gene>
<proteinExistence type="predicted"/>
<organism evidence="1 2">
    <name type="scientific">Nephila pilipes</name>
    <name type="common">Giant wood spider</name>
    <name type="synonym">Nephila maculata</name>
    <dbReference type="NCBI Taxonomy" id="299642"/>
    <lineage>
        <taxon>Eukaryota</taxon>
        <taxon>Metazoa</taxon>
        <taxon>Ecdysozoa</taxon>
        <taxon>Arthropoda</taxon>
        <taxon>Chelicerata</taxon>
        <taxon>Arachnida</taxon>
        <taxon>Araneae</taxon>
        <taxon>Araneomorphae</taxon>
        <taxon>Entelegynae</taxon>
        <taxon>Araneoidea</taxon>
        <taxon>Nephilidae</taxon>
        <taxon>Nephila</taxon>
    </lineage>
</organism>
<dbReference type="EMBL" id="BMAW01073271">
    <property type="protein sequence ID" value="GFT87077.1"/>
    <property type="molecule type" value="Genomic_DNA"/>
</dbReference>
<evidence type="ECO:0000313" key="2">
    <source>
        <dbReference type="Proteomes" id="UP000887013"/>
    </source>
</evidence>
<dbReference type="AlphaFoldDB" id="A0A8X6U927"/>
<name>A0A8X6U927_NEPPI</name>